<feature type="compositionally biased region" description="Polar residues" evidence="1">
    <location>
        <begin position="139"/>
        <end position="148"/>
    </location>
</feature>
<dbReference type="eggNOG" id="ENOG502R2IV">
    <property type="taxonomic scope" value="Eukaryota"/>
</dbReference>
<dbReference type="OrthoDB" id="4838114at2759"/>
<accession>G0S7J9</accession>
<gene>
    <name evidence="2" type="ORF">CTHT_0028410</name>
</gene>
<evidence type="ECO:0000256" key="1">
    <source>
        <dbReference type="SAM" id="MobiDB-lite"/>
    </source>
</evidence>
<dbReference type="GeneID" id="18256879"/>
<reference evidence="2 3" key="1">
    <citation type="journal article" date="2011" name="Cell">
        <title>Insight into structure and assembly of the nuclear pore complex by utilizing the genome of a eukaryotic thermophile.</title>
        <authorList>
            <person name="Amlacher S."/>
            <person name="Sarges P."/>
            <person name="Flemming D."/>
            <person name="van Noort V."/>
            <person name="Kunze R."/>
            <person name="Devos D.P."/>
            <person name="Arumugam M."/>
            <person name="Bork P."/>
            <person name="Hurt E."/>
        </authorList>
    </citation>
    <scope>NUCLEOTIDE SEQUENCE [LARGE SCALE GENOMIC DNA]</scope>
    <source>
        <strain evidence="3">DSM 1495 / CBS 144.50 / IMI 039719</strain>
    </source>
</reference>
<protein>
    <submittedName>
        <fullName evidence="2">Uncharacterized protein</fullName>
    </submittedName>
</protein>
<feature type="compositionally biased region" description="Basic and acidic residues" evidence="1">
    <location>
        <begin position="357"/>
        <end position="371"/>
    </location>
</feature>
<feature type="compositionally biased region" description="Acidic residues" evidence="1">
    <location>
        <begin position="111"/>
        <end position="134"/>
    </location>
</feature>
<dbReference type="STRING" id="759272.G0S7J9"/>
<feature type="compositionally biased region" description="Low complexity" evidence="1">
    <location>
        <begin position="182"/>
        <end position="225"/>
    </location>
</feature>
<feature type="compositionally biased region" description="Polar residues" evidence="1">
    <location>
        <begin position="327"/>
        <end position="342"/>
    </location>
</feature>
<feature type="region of interest" description="Disordered" evidence="1">
    <location>
        <begin position="302"/>
        <end position="342"/>
    </location>
</feature>
<dbReference type="EMBL" id="GL988041">
    <property type="protein sequence ID" value="EGS21001.1"/>
    <property type="molecule type" value="Genomic_DNA"/>
</dbReference>
<feature type="region of interest" description="Disordered" evidence="1">
    <location>
        <begin position="104"/>
        <end position="228"/>
    </location>
</feature>
<dbReference type="RefSeq" id="XP_006693297.1">
    <property type="nucleotide sequence ID" value="XM_006693234.1"/>
</dbReference>
<name>G0S7J9_CHATD</name>
<dbReference type="AlphaFoldDB" id="G0S7J9"/>
<evidence type="ECO:0000313" key="3">
    <source>
        <dbReference type="Proteomes" id="UP000008066"/>
    </source>
</evidence>
<evidence type="ECO:0000313" key="2">
    <source>
        <dbReference type="EMBL" id="EGS21001.1"/>
    </source>
</evidence>
<dbReference type="HOGENOM" id="CLU_054998_0_0_1"/>
<dbReference type="OMA" id="ENDNDKM"/>
<sequence length="434" mass="47252">MSPVNSLLPARESAIGLSNTQALDKHDFPLTAQPTAFGEPIIDKYYELDARDTMAASPNPSQSSTEVPELPRKSVLRASQLLDNLTLKMNDGVETIELRETIPPHDVYLSSEEDASSDTDDFSDFDFDYDDSSIEDPASPTTRSSQESTARKVSVVFSGKPSLVDLPATRKRPTSASSLAMSPLTRSRTTSAASSQAPTTTTTTTSLAITESSRPATPASSSSKSLQRKSVHLGELLGKKRPPFLNIDPCASSSRHEPLLESGQQQHHVVKTPRTPTTLLRGVTRSISLVRKRSRPLIHTASASHTAVGPSPLSATVPLSATEPPSRLSSPFQPADSINNYRNSLQSPATVMHVEHKPQQHQQQRREEVHLPKRPRTPSTPILFTEMIQAVQRSATMVESSSNVMSPTEPTPKKGLLSALAMRRRSIKIMGRPF</sequence>
<dbReference type="Proteomes" id="UP000008066">
    <property type="component" value="Unassembled WGS sequence"/>
</dbReference>
<proteinExistence type="predicted"/>
<organism evidence="3">
    <name type="scientific">Chaetomium thermophilum (strain DSM 1495 / CBS 144.50 / IMI 039719)</name>
    <name type="common">Thermochaetoides thermophila</name>
    <dbReference type="NCBI Taxonomy" id="759272"/>
    <lineage>
        <taxon>Eukaryota</taxon>
        <taxon>Fungi</taxon>
        <taxon>Dikarya</taxon>
        <taxon>Ascomycota</taxon>
        <taxon>Pezizomycotina</taxon>
        <taxon>Sordariomycetes</taxon>
        <taxon>Sordariomycetidae</taxon>
        <taxon>Sordariales</taxon>
        <taxon>Chaetomiaceae</taxon>
        <taxon>Thermochaetoides</taxon>
    </lineage>
</organism>
<keyword evidence="3" id="KW-1185">Reference proteome</keyword>
<dbReference type="KEGG" id="cthr:CTHT_0028410"/>
<feature type="region of interest" description="Disordered" evidence="1">
    <location>
        <begin position="357"/>
        <end position="380"/>
    </location>
</feature>